<dbReference type="InParanoid" id="D8QVM3"/>
<dbReference type="Proteomes" id="UP000001514">
    <property type="component" value="Unassembled WGS sequence"/>
</dbReference>
<feature type="region of interest" description="Disordered" evidence="1">
    <location>
        <begin position="27"/>
        <end position="65"/>
    </location>
</feature>
<feature type="compositionally biased region" description="Basic and acidic residues" evidence="1">
    <location>
        <begin position="49"/>
        <end position="64"/>
    </location>
</feature>
<reference evidence="2 3" key="1">
    <citation type="journal article" date="2011" name="Science">
        <title>The Selaginella genome identifies genetic changes associated with the evolution of vascular plants.</title>
        <authorList>
            <person name="Banks J.A."/>
            <person name="Nishiyama T."/>
            <person name="Hasebe M."/>
            <person name="Bowman J.L."/>
            <person name="Gribskov M."/>
            <person name="dePamphilis C."/>
            <person name="Albert V.A."/>
            <person name="Aono N."/>
            <person name="Aoyama T."/>
            <person name="Ambrose B.A."/>
            <person name="Ashton N.W."/>
            <person name="Axtell M.J."/>
            <person name="Barker E."/>
            <person name="Barker M.S."/>
            <person name="Bennetzen J.L."/>
            <person name="Bonawitz N.D."/>
            <person name="Chapple C."/>
            <person name="Cheng C."/>
            <person name="Correa L.G."/>
            <person name="Dacre M."/>
            <person name="DeBarry J."/>
            <person name="Dreyer I."/>
            <person name="Elias M."/>
            <person name="Engstrom E.M."/>
            <person name="Estelle M."/>
            <person name="Feng L."/>
            <person name="Finet C."/>
            <person name="Floyd S.K."/>
            <person name="Frommer W.B."/>
            <person name="Fujita T."/>
            <person name="Gramzow L."/>
            <person name="Gutensohn M."/>
            <person name="Harholt J."/>
            <person name="Hattori M."/>
            <person name="Heyl A."/>
            <person name="Hirai T."/>
            <person name="Hiwatashi Y."/>
            <person name="Ishikawa M."/>
            <person name="Iwata M."/>
            <person name="Karol K.G."/>
            <person name="Koehler B."/>
            <person name="Kolukisaoglu U."/>
            <person name="Kubo M."/>
            <person name="Kurata T."/>
            <person name="Lalonde S."/>
            <person name="Li K."/>
            <person name="Li Y."/>
            <person name="Litt A."/>
            <person name="Lyons E."/>
            <person name="Manning G."/>
            <person name="Maruyama T."/>
            <person name="Michael T.P."/>
            <person name="Mikami K."/>
            <person name="Miyazaki S."/>
            <person name="Morinaga S."/>
            <person name="Murata T."/>
            <person name="Mueller-Roeber B."/>
            <person name="Nelson D.R."/>
            <person name="Obara M."/>
            <person name="Oguri Y."/>
            <person name="Olmstead R.G."/>
            <person name="Onodera N."/>
            <person name="Petersen B.L."/>
            <person name="Pils B."/>
            <person name="Prigge M."/>
            <person name="Rensing S.A."/>
            <person name="Riano-Pachon D.M."/>
            <person name="Roberts A.W."/>
            <person name="Sato Y."/>
            <person name="Scheller H.V."/>
            <person name="Schulz B."/>
            <person name="Schulz C."/>
            <person name="Shakirov E.V."/>
            <person name="Shibagaki N."/>
            <person name="Shinohara N."/>
            <person name="Shippen D.E."/>
            <person name="Soerensen I."/>
            <person name="Sotooka R."/>
            <person name="Sugimoto N."/>
            <person name="Sugita M."/>
            <person name="Sumikawa N."/>
            <person name="Tanurdzic M."/>
            <person name="Theissen G."/>
            <person name="Ulvskov P."/>
            <person name="Wakazuki S."/>
            <person name="Weng J.K."/>
            <person name="Willats W.W."/>
            <person name="Wipf D."/>
            <person name="Wolf P.G."/>
            <person name="Yang L."/>
            <person name="Zimmer A.D."/>
            <person name="Zhu Q."/>
            <person name="Mitros T."/>
            <person name="Hellsten U."/>
            <person name="Loque D."/>
            <person name="Otillar R."/>
            <person name="Salamov A."/>
            <person name="Schmutz J."/>
            <person name="Shapiro H."/>
            <person name="Lindquist E."/>
            <person name="Lucas S."/>
            <person name="Rokhsar D."/>
            <person name="Grigoriev I.V."/>
        </authorList>
    </citation>
    <scope>NUCLEOTIDE SEQUENCE [LARGE SCALE GENOMIC DNA]</scope>
</reference>
<dbReference type="EMBL" id="GL377567">
    <property type="protein sequence ID" value="EFJ36480.1"/>
    <property type="molecule type" value="Genomic_DNA"/>
</dbReference>
<gene>
    <name evidence="2" type="ORF">SELMODRAFT_404527</name>
</gene>
<organism evidence="3">
    <name type="scientific">Selaginella moellendorffii</name>
    <name type="common">Spikemoss</name>
    <dbReference type="NCBI Taxonomy" id="88036"/>
    <lineage>
        <taxon>Eukaryota</taxon>
        <taxon>Viridiplantae</taxon>
        <taxon>Streptophyta</taxon>
        <taxon>Embryophyta</taxon>
        <taxon>Tracheophyta</taxon>
        <taxon>Lycopodiopsida</taxon>
        <taxon>Selaginellales</taxon>
        <taxon>Selaginellaceae</taxon>
        <taxon>Selaginella</taxon>
    </lineage>
</organism>
<dbReference type="AlphaFoldDB" id="D8QVM3"/>
<evidence type="ECO:0000313" key="2">
    <source>
        <dbReference type="EMBL" id="EFJ36480.1"/>
    </source>
</evidence>
<dbReference type="Gramene" id="EFJ36480">
    <property type="protein sequence ID" value="EFJ36480"/>
    <property type="gene ID" value="SELMODRAFT_404527"/>
</dbReference>
<dbReference type="HOGENOM" id="CLU_591087_0_0_1"/>
<protein>
    <submittedName>
        <fullName evidence="2">Uncharacterized protein</fullName>
    </submittedName>
</protein>
<sequence length="463" mass="52934">MTILVVGANSSSKYNGEPLTTGISSFNKSGSEPLAVSVSGSGKLGGDAKNSENNKDGENGKNNEDNESELWAKASNTMVGNRHWQIKPSPITRTMACQETSNSVKCFGMDKIYREETETEGPRLHWHWPAISFMIDYITINVNVSSLEHSSTRNTCTDICIKDQTKLRVRHTWDTCIPPLYAQFIALGLLCPIRIIPIRIENSERTSLAFASRVLNRGEHTVYDRGRSTSGLEKRIDGLDWRYAALLERFKRPKIGAGIPVKPPLAPKKPLDDWDIEEDFEPTRKCKSLLKKRWGCLPDECHDSVKTLQLVEYILHSLQREDPAINRIGGIRDKEELNLVRMSLNIQNDIHCLPYEMFDREELWWLIENLKGRISMRDKLPMKDPLWEHQSTKCIRAENRLRRFLQDLARRDYSEGQIIPRIQCHIPTAFKMVVQNSLDSIVSNIRLVPPLSDDEKDPSIAER</sequence>
<name>D8QVM3_SELML</name>
<proteinExistence type="predicted"/>
<evidence type="ECO:0000256" key="1">
    <source>
        <dbReference type="SAM" id="MobiDB-lite"/>
    </source>
</evidence>
<evidence type="ECO:0000313" key="3">
    <source>
        <dbReference type="Proteomes" id="UP000001514"/>
    </source>
</evidence>
<accession>D8QVM3</accession>
<keyword evidence="3" id="KW-1185">Reference proteome</keyword>
<dbReference type="KEGG" id="smo:SELMODRAFT_404527"/>